<sequence length="43" mass="5291">MKTRRKRTFQKPDALSICLLNVQSSEWHFYYARKKSLRRNYLG</sequence>
<protein>
    <submittedName>
        <fullName evidence="1">RpoE leader peptide RseD</fullName>
    </submittedName>
</protein>
<accession>A0A8K0V3W7</accession>
<keyword evidence="2" id="KW-1185">Reference proteome</keyword>
<name>A0A8K0V3W7_9ENTR</name>
<proteinExistence type="predicted"/>
<gene>
    <name evidence="1" type="primary">rseD</name>
    <name evidence="1" type="ORF">JJB97_14950</name>
</gene>
<dbReference type="NCBIfam" id="NF033697">
    <property type="entry name" value="leader_RseD"/>
    <property type="match status" value="1"/>
</dbReference>
<dbReference type="InterPro" id="IPR049933">
    <property type="entry name" value="RseD"/>
</dbReference>
<evidence type="ECO:0000313" key="1">
    <source>
        <dbReference type="EMBL" id="MBK4716603.1"/>
    </source>
</evidence>
<dbReference type="Proteomes" id="UP000659047">
    <property type="component" value="Unassembled WGS sequence"/>
</dbReference>
<dbReference type="AlphaFoldDB" id="A0A8K0V3W7"/>
<comment type="caution">
    <text evidence="1">The sequence shown here is derived from an EMBL/GenBank/DDBJ whole genome shotgun (WGS) entry which is preliminary data.</text>
</comment>
<evidence type="ECO:0000313" key="2">
    <source>
        <dbReference type="Proteomes" id="UP000659047"/>
    </source>
</evidence>
<dbReference type="EMBL" id="JAEPBH010000045">
    <property type="protein sequence ID" value="MBK4716603.1"/>
    <property type="molecule type" value="Genomic_DNA"/>
</dbReference>
<reference evidence="1" key="1">
    <citation type="submission" date="2021-01" db="EMBL/GenBank/DDBJ databases">
        <title>Intestinitalea alba gen. nov., sp. nov., a novel genus of the family Enterobacteriaceae, isolated from the gut of the plastic-eating mealworm Tenebrio molitor L.</title>
        <authorList>
            <person name="Yang Y."/>
        </authorList>
    </citation>
    <scope>NUCLEOTIDE SEQUENCE</scope>
    <source>
        <strain evidence="1">BIT-L3</strain>
    </source>
</reference>
<organism evidence="1 2">
    <name type="scientific">Tenebrionibacter intestinalis</name>
    <dbReference type="NCBI Taxonomy" id="2799638"/>
    <lineage>
        <taxon>Bacteria</taxon>
        <taxon>Pseudomonadati</taxon>
        <taxon>Pseudomonadota</taxon>
        <taxon>Gammaproteobacteria</taxon>
        <taxon>Enterobacterales</taxon>
        <taxon>Enterobacteriaceae</taxon>
        <taxon>Tenebrionibacter/Tenebrionicola group</taxon>
        <taxon>Tenebrionibacter</taxon>
    </lineage>
</organism>